<evidence type="ECO:0000256" key="5">
    <source>
        <dbReference type="ARBA" id="ARBA00023315"/>
    </source>
</evidence>
<keyword evidence="2" id="KW-0444">Lipid biosynthesis</keyword>
<sequence>METVIAPINKDLLRAELTKDKFLRYTNKANNEIYIVTHHNSPNVMLEIGRLREIAFRYYGGGTGKSVDIDEYDKMDNPYKQLIVWNPEAGEIIGGYRFICGPDICFDENGEPILATSHLFHFSERFIKEYLPYTFELGRSFVTLEYQSTLAGSRGIFALDNLWDGLGALSVADPSMKYFFGKVTMYDTYNTQARDMILYFLNKYFPDPEKLVWPKQALTIETEKSKLRRLFDGESFKSDYRILNTSVRKLDLNIPPLVNAYMSLSPQMKVFGTAVNDTFGNVEETGILINVDEILEEKKKRHIESYLKDKPSKRFLKRLRQMINWSWTKYEDRPKPKKRKNEGFFTISRRINRDKRN</sequence>
<dbReference type="PANTHER" id="PTHR37323:SF1">
    <property type="entry name" value="L-ORNITHINE N(ALPHA)-ACYLTRANSFERASE"/>
    <property type="match status" value="1"/>
</dbReference>
<name>A0A212JR64_9BACT</name>
<keyword evidence="3" id="KW-0808">Transferase</keyword>
<dbReference type="GO" id="GO:0006629">
    <property type="term" value="P:lipid metabolic process"/>
    <property type="evidence" value="ECO:0007669"/>
    <property type="project" value="UniProtKB-KW"/>
</dbReference>
<dbReference type="EMBL" id="FLUL01000001">
    <property type="protein sequence ID" value="SBW01775.1"/>
    <property type="molecule type" value="Genomic_DNA"/>
</dbReference>
<evidence type="ECO:0000256" key="3">
    <source>
        <dbReference type="ARBA" id="ARBA00022679"/>
    </source>
</evidence>
<evidence type="ECO:0000256" key="1">
    <source>
        <dbReference type="ARBA" id="ARBA00005189"/>
    </source>
</evidence>
<dbReference type="RefSeq" id="WP_135105597.1">
    <property type="nucleotide sequence ID" value="NZ_CALESN010000004.1"/>
</dbReference>
<dbReference type="GO" id="GO:0016746">
    <property type="term" value="F:acyltransferase activity"/>
    <property type="evidence" value="ECO:0007669"/>
    <property type="project" value="UniProtKB-KW"/>
</dbReference>
<comment type="pathway">
    <text evidence="1">Lipid metabolism.</text>
</comment>
<protein>
    <recommendedName>
        <fullName evidence="7">Hemolysin A</fullName>
    </recommendedName>
</protein>
<dbReference type="InterPro" id="IPR016181">
    <property type="entry name" value="Acyl_CoA_acyltransferase"/>
</dbReference>
<proteinExistence type="predicted"/>
<dbReference type="Pfam" id="PF13444">
    <property type="entry name" value="Acetyltransf_5"/>
    <property type="match status" value="1"/>
</dbReference>
<keyword evidence="4" id="KW-0443">Lipid metabolism</keyword>
<evidence type="ECO:0000256" key="4">
    <source>
        <dbReference type="ARBA" id="ARBA00023098"/>
    </source>
</evidence>
<dbReference type="AlphaFoldDB" id="A0A212JR64"/>
<dbReference type="InterPro" id="IPR052351">
    <property type="entry name" value="Ornithine_N-alpha-AT"/>
</dbReference>
<dbReference type="PANTHER" id="PTHR37323">
    <property type="entry name" value="GCN5-RELATED N-ACETYLTRANSFERASE"/>
    <property type="match status" value="1"/>
</dbReference>
<keyword evidence="5" id="KW-0012">Acyltransferase</keyword>
<evidence type="ECO:0000256" key="2">
    <source>
        <dbReference type="ARBA" id="ARBA00022516"/>
    </source>
</evidence>
<evidence type="ECO:0008006" key="7">
    <source>
        <dbReference type="Google" id="ProtNLM"/>
    </source>
</evidence>
<reference evidence="6" key="1">
    <citation type="submission" date="2016-04" db="EMBL/GenBank/DDBJ databases">
        <authorList>
            <person name="Evans L.H."/>
            <person name="Alamgir A."/>
            <person name="Owens N."/>
            <person name="Weber N.D."/>
            <person name="Virtaneva K."/>
            <person name="Barbian K."/>
            <person name="Babar A."/>
            <person name="Rosenke K."/>
        </authorList>
    </citation>
    <scope>NUCLEOTIDE SEQUENCE</scope>
    <source>
        <strain evidence="6">86-2</strain>
    </source>
</reference>
<evidence type="ECO:0000313" key="6">
    <source>
        <dbReference type="EMBL" id="SBW01775.1"/>
    </source>
</evidence>
<gene>
    <name evidence="6" type="ORF">KL86DYS2_12115</name>
</gene>
<organism evidence="6">
    <name type="scientific">uncultured Dysgonomonas sp</name>
    <dbReference type="NCBI Taxonomy" id="206096"/>
    <lineage>
        <taxon>Bacteria</taxon>
        <taxon>Pseudomonadati</taxon>
        <taxon>Bacteroidota</taxon>
        <taxon>Bacteroidia</taxon>
        <taxon>Bacteroidales</taxon>
        <taxon>Dysgonomonadaceae</taxon>
        <taxon>Dysgonomonas</taxon>
        <taxon>environmental samples</taxon>
    </lineage>
</organism>
<accession>A0A212JR64</accession>
<dbReference type="SUPFAM" id="SSF55729">
    <property type="entry name" value="Acyl-CoA N-acyltransferases (Nat)"/>
    <property type="match status" value="1"/>
</dbReference>